<dbReference type="EMBL" id="CP054614">
    <property type="protein sequence ID" value="QKS58189.1"/>
    <property type="molecule type" value="Genomic_DNA"/>
</dbReference>
<protein>
    <recommendedName>
        <fullName evidence="5 13">Adenylyl-sulfate kinase</fullName>
        <ecNumber evidence="5 13">2.7.1.25</ecNumber>
    </recommendedName>
    <alternativeName>
        <fullName evidence="11 13">APS kinase</fullName>
    </alternativeName>
    <alternativeName>
        <fullName evidence="12 13">ATP adenosine-5'-phosphosulfate 3'-phosphotransferase</fullName>
    </alternativeName>
    <alternativeName>
        <fullName evidence="10 13">Adenosine-5'-phosphosulfate kinase</fullName>
    </alternativeName>
</protein>
<gene>
    <name evidence="13 17" type="primary">cysC</name>
    <name evidence="16" type="ORF">DFQ00_11423</name>
    <name evidence="17" type="ORF">HUB98_19360</name>
</gene>
<dbReference type="GO" id="GO:0005524">
    <property type="term" value="F:ATP binding"/>
    <property type="evidence" value="ECO:0007669"/>
    <property type="project" value="UniProtKB-UniRule"/>
</dbReference>
<dbReference type="GO" id="GO:0000103">
    <property type="term" value="P:sulfate assimilation"/>
    <property type="evidence" value="ECO:0007669"/>
    <property type="project" value="UniProtKB-UniRule"/>
</dbReference>
<dbReference type="UniPathway" id="UPA00140">
    <property type="reaction ID" value="UER00205"/>
</dbReference>
<comment type="catalytic activity">
    <reaction evidence="1 13 14">
        <text>adenosine 5'-phosphosulfate + ATP = 3'-phosphoadenylyl sulfate + ADP + H(+)</text>
        <dbReference type="Rhea" id="RHEA:24152"/>
        <dbReference type="ChEBI" id="CHEBI:15378"/>
        <dbReference type="ChEBI" id="CHEBI:30616"/>
        <dbReference type="ChEBI" id="CHEBI:58243"/>
        <dbReference type="ChEBI" id="CHEBI:58339"/>
        <dbReference type="ChEBI" id="CHEBI:456216"/>
        <dbReference type="EC" id="2.7.1.25"/>
    </reaction>
</comment>
<evidence type="ECO:0000313" key="19">
    <source>
        <dbReference type="Proteomes" id="UP000509327"/>
    </source>
</evidence>
<dbReference type="OrthoDB" id="9804504at2"/>
<dbReference type="InterPro" id="IPR027417">
    <property type="entry name" value="P-loop_NTPase"/>
</dbReference>
<keyword evidence="19" id="KW-1185">Reference proteome</keyword>
<dbReference type="SUPFAM" id="SSF52540">
    <property type="entry name" value="P-loop containing nucleoside triphosphate hydrolases"/>
    <property type="match status" value="1"/>
</dbReference>
<dbReference type="PANTHER" id="PTHR11055">
    <property type="entry name" value="BIFUNCTIONAL 3'-PHOSPHOADENOSINE 5'-PHOSPHOSULFATE SYNTHASE"/>
    <property type="match status" value="1"/>
</dbReference>
<comment type="function">
    <text evidence="2 13 14">Catalyzes the synthesis of activated sulfate.</text>
</comment>
<reference evidence="16 18" key="1">
    <citation type="submission" date="2018-06" db="EMBL/GenBank/DDBJ databases">
        <title>Genomic Encyclopedia of Type Strains, Phase III (KMG-III): the genomes of soil and plant-associated and newly described type strains.</title>
        <authorList>
            <person name="Whitman W."/>
        </authorList>
    </citation>
    <scope>NUCLEOTIDE SEQUENCE [LARGE SCALE GENOMIC DNA]</scope>
    <source>
        <strain evidence="16 18">CECT 7022</strain>
    </source>
</reference>
<keyword evidence="13" id="KW-0597">Phosphoprotein</keyword>
<organism evidence="16 18">
    <name type="scientific">Paenibacillus barcinonensis</name>
    <dbReference type="NCBI Taxonomy" id="198119"/>
    <lineage>
        <taxon>Bacteria</taxon>
        <taxon>Bacillati</taxon>
        <taxon>Bacillota</taxon>
        <taxon>Bacilli</taxon>
        <taxon>Bacillales</taxon>
        <taxon>Paenibacillaceae</taxon>
        <taxon>Paenibacillus</taxon>
    </lineage>
</organism>
<evidence type="ECO:0000256" key="8">
    <source>
        <dbReference type="ARBA" id="ARBA00022777"/>
    </source>
</evidence>
<evidence type="ECO:0000256" key="4">
    <source>
        <dbReference type="ARBA" id="ARBA00007008"/>
    </source>
</evidence>
<dbReference type="RefSeq" id="WP_110898107.1">
    <property type="nucleotide sequence ID" value="NZ_CP054614.1"/>
</dbReference>
<evidence type="ECO:0000259" key="15">
    <source>
        <dbReference type="Pfam" id="PF01583"/>
    </source>
</evidence>
<accession>A0A2V4V4R8</accession>
<dbReference type="InterPro" id="IPR059117">
    <property type="entry name" value="APS_kinase_dom"/>
</dbReference>
<evidence type="ECO:0000256" key="7">
    <source>
        <dbReference type="ARBA" id="ARBA00022741"/>
    </source>
</evidence>
<evidence type="ECO:0000256" key="11">
    <source>
        <dbReference type="ARBA" id="ARBA00031393"/>
    </source>
</evidence>
<feature type="binding site" evidence="13">
    <location>
        <begin position="32"/>
        <end position="39"/>
    </location>
    <ligand>
        <name>ATP</name>
        <dbReference type="ChEBI" id="CHEBI:30616"/>
    </ligand>
</feature>
<evidence type="ECO:0000256" key="5">
    <source>
        <dbReference type="ARBA" id="ARBA00012121"/>
    </source>
</evidence>
<dbReference type="HAMAP" id="MF_00065">
    <property type="entry name" value="Adenylyl_sulf_kinase"/>
    <property type="match status" value="1"/>
</dbReference>
<dbReference type="InterPro" id="IPR002891">
    <property type="entry name" value="APS"/>
</dbReference>
<dbReference type="CDD" id="cd02027">
    <property type="entry name" value="APSK"/>
    <property type="match status" value="1"/>
</dbReference>
<feature type="active site" description="Phosphoserine intermediate" evidence="13">
    <location>
        <position position="106"/>
    </location>
</feature>
<dbReference type="Gene3D" id="3.40.50.300">
    <property type="entry name" value="P-loop containing nucleotide triphosphate hydrolases"/>
    <property type="match status" value="1"/>
</dbReference>
<dbReference type="Proteomes" id="UP000247790">
    <property type="component" value="Unassembled WGS sequence"/>
</dbReference>
<evidence type="ECO:0000313" key="16">
    <source>
        <dbReference type="EMBL" id="PYE47283.1"/>
    </source>
</evidence>
<dbReference type="AlphaFoldDB" id="A0A2V4V4R8"/>
<dbReference type="GO" id="GO:0070814">
    <property type="term" value="P:hydrogen sulfide biosynthetic process"/>
    <property type="evidence" value="ECO:0007669"/>
    <property type="project" value="UniProtKB-UniRule"/>
</dbReference>
<evidence type="ECO:0000256" key="2">
    <source>
        <dbReference type="ARBA" id="ARBA00002632"/>
    </source>
</evidence>
<evidence type="ECO:0000256" key="14">
    <source>
        <dbReference type="RuleBase" id="RU004347"/>
    </source>
</evidence>
<evidence type="ECO:0000256" key="1">
    <source>
        <dbReference type="ARBA" id="ARBA00001823"/>
    </source>
</evidence>
<evidence type="ECO:0000256" key="3">
    <source>
        <dbReference type="ARBA" id="ARBA00004806"/>
    </source>
</evidence>
<keyword evidence="6 13" id="KW-0808">Transferase</keyword>
<dbReference type="Proteomes" id="UP000509327">
    <property type="component" value="Chromosome"/>
</dbReference>
<evidence type="ECO:0000256" key="12">
    <source>
        <dbReference type="ARBA" id="ARBA00031464"/>
    </source>
</evidence>
<name>A0A2V4V4R8_PAEBA</name>
<evidence type="ECO:0000256" key="6">
    <source>
        <dbReference type="ARBA" id="ARBA00022679"/>
    </source>
</evidence>
<dbReference type="Pfam" id="PF01583">
    <property type="entry name" value="APS_kinase"/>
    <property type="match status" value="1"/>
</dbReference>
<dbReference type="PANTHER" id="PTHR11055:SF1">
    <property type="entry name" value="PAPS SYNTHETASE, ISOFORM D"/>
    <property type="match status" value="1"/>
</dbReference>
<dbReference type="NCBIfam" id="TIGR00455">
    <property type="entry name" value="apsK"/>
    <property type="match status" value="1"/>
</dbReference>
<sequence>MTRNLVWAKPNIDSYQKNILSGHSSFTLWLTGLSGSGKSTLAQELEVKLYDMGVHTVILDGDNLRHGLCRDLDFSEYGRLENIRRVGEVSKLFVDSGIVTLVSLISPYREARDEVRNLFDDESFIEVFVKCGIDTCIKRDPKGLYQKVKKEGLRGFTGIDSPYEEPFNPEIVIDTEISTIEECVVTIIDYLKSHERLNVISKS</sequence>
<evidence type="ECO:0000256" key="9">
    <source>
        <dbReference type="ARBA" id="ARBA00022840"/>
    </source>
</evidence>
<keyword evidence="9 13" id="KW-0067">ATP-binding</keyword>
<proteinExistence type="inferred from homology"/>
<keyword evidence="8 13" id="KW-0418">Kinase</keyword>
<comment type="similarity">
    <text evidence="4 13 14">Belongs to the APS kinase family.</text>
</comment>
<evidence type="ECO:0000256" key="13">
    <source>
        <dbReference type="HAMAP-Rule" id="MF_00065"/>
    </source>
</evidence>
<reference evidence="17 19" key="2">
    <citation type="submission" date="2020-06" db="EMBL/GenBank/DDBJ databases">
        <title>Complete genome of Paenibacillus barcinonensis KACC11450.</title>
        <authorList>
            <person name="Kim M."/>
            <person name="Park Y.-J."/>
            <person name="Shin J.-H."/>
        </authorList>
    </citation>
    <scope>NUCLEOTIDE SEQUENCE [LARGE SCALE GENOMIC DNA]</scope>
    <source>
        <strain evidence="17 19">KACC11450</strain>
    </source>
</reference>
<evidence type="ECO:0000313" key="17">
    <source>
        <dbReference type="EMBL" id="QKS58189.1"/>
    </source>
</evidence>
<dbReference type="EC" id="2.7.1.25" evidence="5 13"/>
<evidence type="ECO:0000313" key="18">
    <source>
        <dbReference type="Proteomes" id="UP000247790"/>
    </source>
</evidence>
<feature type="domain" description="APS kinase" evidence="15">
    <location>
        <begin position="25"/>
        <end position="174"/>
    </location>
</feature>
<keyword evidence="7 13" id="KW-0547">Nucleotide-binding</keyword>
<dbReference type="GO" id="GO:0004020">
    <property type="term" value="F:adenylylsulfate kinase activity"/>
    <property type="evidence" value="ECO:0007669"/>
    <property type="project" value="UniProtKB-UniRule"/>
</dbReference>
<dbReference type="NCBIfam" id="NF003013">
    <property type="entry name" value="PRK03846.1"/>
    <property type="match status" value="1"/>
</dbReference>
<comment type="pathway">
    <text evidence="3 13 14">Sulfur metabolism; hydrogen sulfide biosynthesis; sulfite from sulfate: step 2/3.</text>
</comment>
<evidence type="ECO:0000256" key="10">
    <source>
        <dbReference type="ARBA" id="ARBA00029724"/>
    </source>
</evidence>
<dbReference type="EMBL" id="QJSW01000014">
    <property type="protein sequence ID" value="PYE47283.1"/>
    <property type="molecule type" value="Genomic_DNA"/>
</dbReference>